<protein>
    <recommendedName>
        <fullName evidence="2">DUF302 domain-containing protein</fullName>
    </recommendedName>
</protein>
<dbReference type="Pfam" id="PF03625">
    <property type="entry name" value="DUF302"/>
    <property type="match status" value="1"/>
</dbReference>
<feature type="domain" description="DUF302" evidence="2">
    <location>
        <begin position="64"/>
        <end position="124"/>
    </location>
</feature>
<proteinExistence type="predicted"/>
<dbReference type="CDD" id="cd14797">
    <property type="entry name" value="DUF302"/>
    <property type="match status" value="1"/>
</dbReference>
<feature type="signal peptide" evidence="1">
    <location>
        <begin position="1"/>
        <end position="19"/>
    </location>
</feature>
<keyword evidence="1" id="KW-0732">Signal</keyword>
<accession>A0ABX3KYA2</accession>
<dbReference type="Gene3D" id="3.30.310.70">
    <property type="entry name" value="TT1751-like domain"/>
    <property type="match status" value="1"/>
</dbReference>
<dbReference type="SUPFAM" id="SSF103247">
    <property type="entry name" value="TT1751-like"/>
    <property type="match status" value="1"/>
</dbReference>
<evidence type="ECO:0000259" key="2">
    <source>
        <dbReference type="Pfam" id="PF03625"/>
    </source>
</evidence>
<dbReference type="PANTHER" id="PTHR38342:SF2">
    <property type="entry name" value="INNER MEMBRANE OR EXPORTED"/>
    <property type="match status" value="1"/>
</dbReference>
<reference evidence="3 4" key="1">
    <citation type="submission" date="2016-10" db="EMBL/GenBank/DDBJ databases">
        <title>Rodentibacter gen. nov. and new species.</title>
        <authorList>
            <person name="Christensen H."/>
        </authorList>
    </citation>
    <scope>NUCLEOTIDE SEQUENCE [LARGE SCALE GENOMIC DNA]</scope>
    <source>
        <strain evidence="3 4">1998236014</strain>
    </source>
</reference>
<dbReference type="InterPro" id="IPR005180">
    <property type="entry name" value="DUF302"/>
</dbReference>
<evidence type="ECO:0000313" key="4">
    <source>
        <dbReference type="Proteomes" id="UP000188820"/>
    </source>
</evidence>
<dbReference type="EMBL" id="MLAA01000010">
    <property type="protein sequence ID" value="OOF70525.1"/>
    <property type="molecule type" value="Genomic_DNA"/>
</dbReference>
<gene>
    <name evidence="3" type="ORF">BKG89_03410</name>
</gene>
<feature type="chain" id="PRO_5047112108" description="DUF302 domain-containing protein" evidence="1">
    <location>
        <begin position="20"/>
        <end position="155"/>
    </location>
</feature>
<evidence type="ECO:0000313" key="3">
    <source>
        <dbReference type="EMBL" id="OOF70525.1"/>
    </source>
</evidence>
<keyword evidence="4" id="KW-1185">Reference proteome</keyword>
<dbReference type="Proteomes" id="UP000188820">
    <property type="component" value="Unassembled WGS sequence"/>
</dbReference>
<name>A0ABX3KYA2_9PAST</name>
<dbReference type="InterPro" id="IPR035923">
    <property type="entry name" value="TT1751-like_sf"/>
</dbReference>
<dbReference type="PROSITE" id="PS51257">
    <property type="entry name" value="PROKAR_LIPOPROTEIN"/>
    <property type="match status" value="1"/>
</dbReference>
<evidence type="ECO:0000256" key="1">
    <source>
        <dbReference type="SAM" id="SignalP"/>
    </source>
</evidence>
<organism evidence="3 4">
    <name type="scientific">Rodentibacter caecimuris</name>
    <dbReference type="NCBI Taxonomy" id="1796644"/>
    <lineage>
        <taxon>Bacteria</taxon>
        <taxon>Pseudomonadati</taxon>
        <taxon>Pseudomonadota</taxon>
        <taxon>Gammaproteobacteria</taxon>
        <taxon>Pasteurellales</taxon>
        <taxon>Pasteurellaceae</taxon>
        <taxon>Rodentibacter</taxon>
    </lineage>
</organism>
<dbReference type="PANTHER" id="PTHR38342">
    <property type="entry name" value="SLR5037 PROTEIN"/>
    <property type="match status" value="1"/>
</dbReference>
<sequence>MKKVLITALTALIACPIFAADKTIDTHNSTETLIELTSPYSFTDTVSRLKQKISEKKLKLFAVLDHSEAAKEAGLMMPPTQVIVFGNPTVGTPLMLDSPALALQLPFKVLIAENAKGEVTVSYFTADFLTRSVGAKEATEKLKGIETLIRTTINK</sequence>
<dbReference type="RefSeq" id="WP_077462787.1">
    <property type="nucleotide sequence ID" value="NZ_MLAA01000010.1"/>
</dbReference>
<comment type="caution">
    <text evidence="3">The sequence shown here is derived from an EMBL/GenBank/DDBJ whole genome shotgun (WGS) entry which is preliminary data.</text>
</comment>